<feature type="transmembrane region" description="Helical" evidence="4">
    <location>
        <begin position="264"/>
        <end position="283"/>
    </location>
</feature>
<dbReference type="PANTHER" id="PTHR23534:SF1">
    <property type="entry name" value="MAJOR FACILITATOR SUPERFAMILY PROTEIN"/>
    <property type="match status" value="1"/>
</dbReference>
<keyword evidence="1 4" id="KW-0812">Transmembrane</keyword>
<dbReference type="EMBL" id="SMSJ01000006">
    <property type="protein sequence ID" value="TDH63295.1"/>
    <property type="molecule type" value="Genomic_DNA"/>
</dbReference>
<dbReference type="SUPFAM" id="SSF103473">
    <property type="entry name" value="MFS general substrate transporter"/>
    <property type="match status" value="1"/>
</dbReference>
<dbReference type="InterPro" id="IPR011701">
    <property type="entry name" value="MFS"/>
</dbReference>
<evidence type="ECO:0000313" key="6">
    <source>
        <dbReference type="EMBL" id="TDH63295.1"/>
    </source>
</evidence>
<dbReference type="Proteomes" id="UP000295096">
    <property type="component" value="Unassembled WGS sequence"/>
</dbReference>
<feature type="transmembrane region" description="Helical" evidence="4">
    <location>
        <begin position="352"/>
        <end position="370"/>
    </location>
</feature>
<dbReference type="InterPro" id="IPR020846">
    <property type="entry name" value="MFS_dom"/>
</dbReference>
<feature type="transmembrane region" description="Helical" evidence="4">
    <location>
        <begin position="183"/>
        <end position="204"/>
    </location>
</feature>
<feature type="transmembrane region" description="Helical" evidence="4">
    <location>
        <begin position="290"/>
        <end position="312"/>
    </location>
</feature>
<dbReference type="PROSITE" id="PS50850">
    <property type="entry name" value="MFS"/>
    <property type="match status" value="1"/>
</dbReference>
<comment type="caution">
    <text evidence="6">The sequence shown here is derived from an EMBL/GenBank/DDBJ whole genome shotgun (WGS) entry which is preliminary data.</text>
</comment>
<feature type="transmembrane region" description="Helical" evidence="4">
    <location>
        <begin position="225"/>
        <end position="244"/>
    </location>
</feature>
<feature type="transmembrane region" description="Helical" evidence="4">
    <location>
        <begin position="376"/>
        <end position="400"/>
    </location>
</feature>
<evidence type="ECO:0000256" key="2">
    <source>
        <dbReference type="ARBA" id="ARBA00022989"/>
    </source>
</evidence>
<keyword evidence="3 4" id="KW-0472">Membrane</keyword>
<name>A0A4V3AAH5_9PROT</name>
<protein>
    <submittedName>
        <fullName evidence="6">MFS transporter</fullName>
    </submittedName>
</protein>
<feature type="transmembrane region" description="Helical" evidence="4">
    <location>
        <begin position="59"/>
        <end position="80"/>
    </location>
</feature>
<dbReference type="AlphaFoldDB" id="A0A4V3AAH5"/>
<reference evidence="6 7" key="1">
    <citation type="journal article" date="2016" name="J. Microbiol.">
        <title>Dankookia rubra gen. nov., sp. nov., an alphaproteobacterium isolated from sediment of a shallow stream.</title>
        <authorList>
            <person name="Kim W.H."/>
            <person name="Kim D.H."/>
            <person name="Kang K."/>
            <person name="Ahn T.Y."/>
        </authorList>
    </citation>
    <scope>NUCLEOTIDE SEQUENCE [LARGE SCALE GENOMIC DNA]</scope>
    <source>
        <strain evidence="6 7">JCM30602</strain>
    </source>
</reference>
<organism evidence="6 7">
    <name type="scientific">Dankookia rubra</name>
    <dbReference type="NCBI Taxonomy" id="1442381"/>
    <lineage>
        <taxon>Bacteria</taxon>
        <taxon>Pseudomonadati</taxon>
        <taxon>Pseudomonadota</taxon>
        <taxon>Alphaproteobacteria</taxon>
        <taxon>Acetobacterales</taxon>
        <taxon>Roseomonadaceae</taxon>
        <taxon>Dankookia</taxon>
    </lineage>
</organism>
<evidence type="ECO:0000313" key="7">
    <source>
        <dbReference type="Proteomes" id="UP000295096"/>
    </source>
</evidence>
<evidence type="ECO:0000256" key="1">
    <source>
        <dbReference type="ARBA" id="ARBA00022692"/>
    </source>
</evidence>
<feature type="transmembrane region" description="Helical" evidence="4">
    <location>
        <begin position="26"/>
        <end position="47"/>
    </location>
</feature>
<dbReference type="Pfam" id="PF07690">
    <property type="entry name" value="MFS_1"/>
    <property type="match status" value="1"/>
</dbReference>
<keyword evidence="7" id="KW-1185">Reference proteome</keyword>
<feature type="transmembrane region" description="Helical" evidence="4">
    <location>
        <begin position="318"/>
        <end position="340"/>
    </location>
</feature>
<dbReference type="Gene3D" id="1.20.1250.20">
    <property type="entry name" value="MFS general substrate transporter like domains"/>
    <property type="match status" value="1"/>
</dbReference>
<evidence type="ECO:0000256" key="4">
    <source>
        <dbReference type="SAM" id="Phobius"/>
    </source>
</evidence>
<accession>A0A4V3AAH5</accession>
<gene>
    <name evidence="6" type="ORF">E2C06_07965</name>
</gene>
<sequence length="407" mass="42379">MNEPVQAIDPGPATAFPFERGNVARLAVAQALAGANATVIFATGAVVGNTLAPDKVFATLPVTVFVIGTAATTLPAGALAQRFGRGAVFMLGTGCGVLVGLLASWAVLLGSFWLYCVAAFFGGAYMAVTATFRFAAADCVPADRRARALSFVMAGGLFAGIIGAQLVTYTMDLWPPHLFAATYLAQAAVAVLAGLVLSGVRLPAPTRREGRAGRPLGVLVRQPRLIAAVTAGVVSYFIMNWLMTSAPLAMRLCGLSQADANLGIQWHVLAMYGPSFVAGWIISRIGAPQVVAAGLAISACAALVGLSGVAVWQFWASLVLLGFGWNFGFVGASAMILDCYRPEERTRVQSMNDFAVFGSMVVGSLLSGGLLNSYGWEVVCLISFVPLLLAALTLWATGALRLRPVVS</sequence>
<dbReference type="PANTHER" id="PTHR23534">
    <property type="entry name" value="MFS PERMEASE"/>
    <property type="match status" value="1"/>
</dbReference>
<feature type="domain" description="Major facilitator superfamily (MFS) profile" evidence="5">
    <location>
        <begin position="224"/>
        <end position="407"/>
    </location>
</feature>
<feature type="transmembrane region" description="Helical" evidence="4">
    <location>
        <begin position="112"/>
        <end position="136"/>
    </location>
</feature>
<proteinExistence type="predicted"/>
<keyword evidence="2 4" id="KW-1133">Transmembrane helix</keyword>
<dbReference type="InterPro" id="IPR036259">
    <property type="entry name" value="MFS_trans_sf"/>
</dbReference>
<feature type="transmembrane region" description="Helical" evidence="4">
    <location>
        <begin position="87"/>
        <end position="106"/>
    </location>
</feature>
<dbReference type="OrthoDB" id="8558006at2"/>
<evidence type="ECO:0000256" key="3">
    <source>
        <dbReference type="ARBA" id="ARBA00023136"/>
    </source>
</evidence>
<dbReference type="RefSeq" id="WP_133288057.1">
    <property type="nucleotide sequence ID" value="NZ_SMSJ01000006.1"/>
</dbReference>
<feature type="transmembrane region" description="Helical" evidence="4">
    <location>
        <begin position="148"/>
        <end position="171"/>
    </location>
</feature>
<evidence type="ECO:0000259" key="5">
    <source>
        <dbReference type="PROSITE" id="PS50850"/>
    </source>
</evidence>
<dbReference type="GO" id="GO:0022857">
    <property type="term" value="F:transmembrane transporter activity"/>
    <property type="evidence" value="ECO:0007669"/>
    <property type="project" value="InterPro"/>
</dbReference>